<comment type="caution">
    <text evidence="1">The sequence shown here is derived from an EMBL/GenBank/DDBJ whole genome shotgun (WGS) entry which is preliminary data.</text>
</comment>
<name>A0ACA9JXA7_9GLOM</name>
<accession>A0ACA9JXA7</accession>
<keyword evidence="2" id="KW-1185">Reference proteome</keyword>
<dbReference type="Proteomes" id="UP000789702">
    <property type="component" value="Unassembled WGS sequence"/>
</dbReference>
<dbReference type="EMBL" id="CAJVPU010000092">
    <property type="protein sequence ID" value="CAG8440508.1"/>
    <property type="molecule type" value="Genomic_DNA"/>
</dbReference>
<evidence type="ECO:0000313" key="2">
    <source>
        <dbReference type="Proteomes" id="UP000789702"/>
    </source>
</evidence>
<organism evidence="1 2">
    <name type="scientific">Dentiscutata heterogama</name>
    <dbReference type="NCBI Taxonomy" id="1316150"/>
    <lineage>
        <taxon>Eukaryota</taxon>
        <taxon>Fungi</taxon>
        <taxon>Fungi incertae sedis</taxon>
        <taxon>Mucoromycota</taxon>
        <taxon>Glomeromycotina</taxon>
        <taxon>Glomeromycetes</taxon>
        <taxon>Diversisporales</taxon>
        <taxon>Gigasporaceae</taxon>
        <taxon>Dentiscutata</taxon>
    </lineage>
</organism>
<gene>
    <name evidence="1" type="ORF">DHETER_LOCUS221</name>
</gene>
<evidence type="ECO:0000313" key="1">
    <source>
        <dbReference type="EMBL" id="CAG8440508.1"/>
    </source>
</evidence>
<proteinExistence type="predicted"/>
<reference evidence="1" key="1">
    <citation type="submission" date="2021-06" db="EMBL/GenBank/DDBJ databases">
        <authorList>
            <person name="Kallberg Y."/>
            <person name="Tangrot J."/>
            <person name="Rosling A."/>
        </authorList>
    </citation>
    <scope>NUCLEOTIDE SEQUENCE</scope>
    <source>
        <strain evidence="1">IL203A</strain>
    </source>
</reference>
<sequence>MLDHLSFSKEALHNAHHISPSTLNRLKFVNSKLPKKNQVKENRLLK</sequence>
<protein>
    <submittedName>
        <fullName evidence="1">15141_t:CDS:1</fullName>
    </submittedName>
</protein>